<gene>
    <name evidence="2" type="ORF">ROA7450_03152</name>
</gene>
<accession>A0A1X6ZTM5</accession>
<keyword evidence="3" id="KW-1185">Reference proteome</keyword>
<name>A0A1X6ZTM5_9RHOB</name>
<evidence type="ECO:0000313" key="3">
    <source>
        <dbReference type="Proteomes" id="UP000193061"/>
    </source>
</evidence>
<evidence type="ECO:0008006" key="4">
    <source>
        <dbReference type="Google" id="ProtNLM"/>
    </source>
</evidence>
<dbReference type="EMBL" id="FWFX01000011">
    <property type="protein sequence ID" value="SLN61110.1"/>
    <property type="molecule type" value="Genomic_DNA"/>
</dbReference>
<dbReference type="AlphaFoldDB" id="A0A1X6ZTM5"/>
<organism evidence="2 3">
    <name type="scientific">Roseovarius albus</name>
    <dbReference type="NCBI Taxonomy" id="1247867"/>
    <lineage>
        <taxon>Bacteria</taxon>
        <taxon>Pseudomonadati</taxon>
        <taxon>Pseudomonadota</taxon>
        <taxon>Alphaproteobacteria</taxon>
        <taxon>Rhodobacterales</taxon>
        <taxon>Roseobacteraceae</taxon>
        <taxon>Roseovarius</taxon>
    </lineage>
</organism>
<evidence type="ECO:0000256" key="1">
    <source>
        <dbReference type="SAM" id="MobiDB-lite"/>
    </source>
</evidence>
<dbReference type="Proteomes" id="UP000193061">
    <property type="component" value="Unassembled WGS sequence"/>
</dbReference>
<protein>
    <recommendedName>
        <fullName evidence="4">DUF4760 domain-containing protein</fullName>
    </recommendedName>
</protein>
<proteinExistence type="predicted"/>
<evidence type="ECO:0000313" key="2">
    <source>
        <dbReference type="EMBL" id="SLN61110.1"/>
    </source>
</evidence>
<feature type="region of interest" description="Disordered" evidence="1">
    <location>
        <begin position="1"/>
        <end position="31"/>
    </location>
</feature>
<sequence>MPSIRMGAVLNKKTEAGPQESEPQTEADKPSRFDSMAKVVTLVIAVFGVAQYVYDRVDARASGKKSRSISYIEQYANADMLEARHALAEFWAGQGDLVGIFRNTSVSERAYEALLDASVFRAGRDADIQRALLQVDSFYTQVGFCRSSGLCEAGLLDDYFCETARKYAFVYGPFFDRISDKTGDSGVGRELSAYAVECATVDPAS</sequence>
<dbReference type="OrthoDB" id="7851516at2"/>
<reference evidence="2 3" key="1">
    <citation type="submission" date="2017-03" db="EMBL/GenBank/DDBJ databases">
        <authorList>
            <person name="Afonso C.L."/>
            <person name="Miller P.J."/>
            <person name="Scott M.A."/>
            <person name="Spackman E."/>
            <person name="Goraichik I."/>
            <person name="Dimitrov K.M."/>
            <person name="Suarez D.L."/>
            <person name="Swayne D.E."/>
        </authorList>
    </citation>
    <scope>NUCLEOTIDE SEQUENCE [LARGE SCALE GENOMIC DNA]</scope>
    <source>
        <strain evidence="2 3">CECT 7450</strain>
    </source>
</reference>